<dbReference type="PANTHER" id="PTHR43811">
    <property type="entry name" value="FKBP-TYPE PEPTIDYL-PROLYL CIS-TRANS ISOMERASE FKPA"/>
    <property type="match status" value="1"/>
</dbReference>
<dbReference type="Pfam" id="PF01346">
    <property type="entry name" value="FKBP_N"/>
    <property type="match status" value="1"/>
</dbReference>
<comment type="caution">
    <text evidence="9">The sequence shown here is derived from an EMBL/GenBank/DDBJ whole genome shotgun (WGS) entry which is preliminary data.</text>
</comment>
<protein>
    <recommendedName>
        <fullName evidence="6">Peptidyl-prolyl cis-trans isomerase</fullName>
        <ecNumber evidence="6">5.2.1.8</ecNumber>
    </recommendedName>
</protein>
<name>A0A372MJ29_9SPIR</name>
<evidence type="ECO:0000256" key="5">
    <source>
        <dbReference type="PROSITE-ProRule" id="PRU00277"/>
    </source>
</evidence>
<evidence type="ECO:0000256" key="1">
    <source>
        <dbReference type="ARBA" id="ARBA00000971"/>
    </source>
</evidence>
<dbReference type="Pfam" id="PF00254">
    <property type="entry name" value="FKBP_C"/>
    <property type="match status" value="1"/>
</dbReference>
<keyword evidence="10" id="KW-1185">Reference proteome</keyword>
<feature type="domain" description="PPIase FKBP-type" evidence="8">
    <location>
        <begin position="178"/>
        <end position="264"/>
    </location>
</feature>
<evidence type="ECO:0000256" key="4">
    <source>
        <dbReference type="ARBA" id="ARBA00023235"/>
    </source>
</evidence>
<feature type="signal peptide" evidence="7">
    <location>
        <begin position="1"/>
        <end position="24"/>
    </location>
</feature>
<dbReference type="GO" id="GO:0006457">
    <property type="term" value="P:protein folding"/>
    <property type="evidence" value="ECO:0007669"/>
    <property type="project" value="InterPro"/>
</dbReference>
<accession>A0A372MJ29</accession>
<dbReference type="InterPro" id="IPR000774">
    <property type="entry name" value="PPIase_FKBP_N"/>
</dbReference>
<evidence type="ECO:0000256" key="6">
    <source>
        <dbReference type="RuleBase" id="RU003915"/>
    </source>
</evidence>
<evidence type="ECO:0000313" key="9">
    <source>
        <dbReference type="EMBL" id="RFU95769.1"/>
    </source>
</evidence>
<dbReference type="PROSITE" id="PS51257">
    <property type="entry name" value="PROKAR_LIPOPROTEIN"/>
    <property type="match status" value="1"/>
</dbReference>
<dbReference type="EC" id="5.2.1.8" evidence="6"/>
<dbReference type="SUPFAM" id="SSF54534">
    <property type="entry name" value="FKBP-like"/>
    <property type="match status" value="1"/>
</dbReference>
<keyword evidence="4 5" id="KW-0413">Isomerase</keyword>
<gene>
    <name evidence="9" type="ORF">DYP60_01820</name>
</gene>
<dbReference type="Gene3D" id="3.10.50.40">
    <property type="match status" value="1"/>
</dbReference>
<comment type="similarity">
    <text evidence="2 6">Belongs to the FKBP-type PPIase family.</text>
</comment>
<dbReference type="Gene3D" id="1.10.287.460">
    <property type="entry name" value="Peptidyl-prolyl cis-trans isomerase, FKBP-type, N-terminal domain"/>
    <property type="match status" value="1"/>
</dbReference>
<dbReference type="RefSeq" id="WP_117329166.1">
    <property type="nucleotide sequence ID" value="NZ_QUWK01000002.1"/>
</dbReference>
<dbReference type="GO" id="GO:0003755">
    <property type="term" value="F:peptidyl-prolyl cis-trans isomerase activity"/>
    <property type="evidence" value="ECO:0007669"/>
    <property type="project" value="UniProtKB-UniRule"/>
</dbReference>
<dbReference type="PROSITE" id="PS50059">
    <property type="entry name" value="FKBP_PPIASE"/>
    <property type="match status" value="1"/>
</dbReference>
<evidence type="ECO:0000256" key="3">
    <source>
        <dbReference type="ARBA" id="ARBA00023110"/>
    </source>
</evidence>
<dbReference type="AlphaFoldDB" id="A0A372MJ29"/>
<dbReference type="InterPro" id="IPR046357">
    <property type="entry name" value="PPIase_dom_sf"/>
</dbReference>
<proteinExistence type="inferred from homology"/>
<evidence type="ECO:0000313" key="10">
    <source>
        <dbReference type="Proteomes" id="UP000264002"/>
    </source>
</evidence>
<evidence type="ECO:0000259" key="8">
    <source>
        <dbReference type="PROSITE" id="PS50059"/>
    </source>
</evidence>
<organism evidence="9 10">
    <name type="scientific">Sphaerochaeta halotolerans</name>
    <dbReference type="NCBI Taxonomy" id="2293840"/>
    <lineage>
        <taxon>Bacteria</taxon>
        <taxon>Pseudomonadati</taxon>
        <taxon>Spirochaetota</taxon>
        <taxon>Spirochaetia</taxon>
        <taxon>Spirochaetales</taxon>
        <taxon>Sphaerochaetaceae</taxon>
        <taxon>Sphaerochaeta</taxon>
    </lineage>
</organism>
<dbReference type="InterPro" id="IPR036944">
    <property type="entry name" value="PPIase_FKBP_N_sf"/>
</dbReference>
<dbReference type="InterPro" id="IPR001179">
    <property type="entry name" value="PPIase_FKBP_dom"/>
</dbReference>
<dbReference type="EMBL" id="QUWK01000002">
    <property type="protein sequence ID" value="RFU95769.1"/>
    <property type="molecule type" value="Genomic_DNA"/>
</dbReference>
<dbReference type="Proteomes" id="UP000264002">
    <property type="component" value="Unassembled WGS sequence"/>
</dbReference>
<evidence type="ECO:0000256" key="7">
    <source>
        <dbReference type="SAM" id="SignalP"/>
    </source>
</evidence>
<keyword evidence="7" id="KW-0732">Signal</keyword>
<evidence type="ECO:0000256" key="2">
    <source>
        <dbReference type="ARBA" id="ARBA00006577"/>
    </source>
</evidence>
<reference evidence="9 10" key="2">
    <citation type="submission" date="2018-09" db="EMBL/GenBank/DDBJ databases">
        <title>Genome of Sphaerochaeta halotolerans strain 4-11.</title>
        <authorList>
            <person name="Nazina T.N."/>
            <person name="Sokolova D.S."/>
        </authorList>
    </citation>
    <scope>NUCLEOTIDE SEQUENCE [LARGE SCALE GENOMIC DNA]</scope>
    <source>
        <strain evidence="9 10">4-11</strain>
    </source>
</reference>
<dbReference type="PANTHER" id="PTHR43811:SF57">
    <property type="entry name" value="FKBP-TYPE PEPTIDYL-PROLYL CIS-TRANS ISOMERASE FKPA-RELATED"/>
    <property type="match status" value="1"/>
</dbReference>
<sequence>MKNTLSVRLVPLFMLFLMVGCSKTPVESPQAQVEEKPSTVVAQPETVVEETDIIGDLKKPSKLEDRFSYTYGYLLYSTMAQQKGFSDLQASYFAKGILDADKGQGFYTQEEMSQTLYEVQTKLLQIAQEEMEALSTANLKVAEDFLETNKKRESIKTTESGLQYEVLVEGEGEHPTEKSIVEVDYQIMLLNGKIIDSSYERKQSSTFLLEAIMVPGFIEGVKLMQAGAKYRFWIHPDLAYGKEGTETIEPNTLLIIEVELKSIREGR</sequence>
<feature type="chain" id="PRO_5016697800" description="Peptidyl-prolyl cis-trans isomerase" evidence="7">
    <location>
        <begin position="25"/>
        <end position="267"/>
    </location>
</feature>
<keyword evidence="3 5" id="KW-0697">Rotamase</keyword>
<reference evidence="10" key="1">
    <citation type="submission" date="2018-08" db="EMBL/GenBank/DDBJ databases">
        <authorList>
            <person name="Grouzdev D.S."/>
            <person name="Krutkina M.S."/>
        </authorList>
    </citation>
    <scope>NUCLEOTIDE SEQUENCE [LARGE SCALE GENOMIC DNA]</scope>
    <source>
        <strain evidence="10">4-11</strain>
    </source>
</reference>
<comment type="catalytic activity">
    <reaction evidence="1 5 6">
        <text>[protein]-peptidylproline (omega=180) = [protein]-peptidylproline (omega=0)</text>
        <dbReference type="Rhea" id="RHEA:16237"/>
        <dbReference type="Rhea" id="RHEA-COMP:10747"/>
        <dbReference type="Rhea" id="RHEA-COMP:10748"/>
        <dbReference type="ChEBI" id="CHEBI:83833"/>
        <dbReference type="ChEBI" id="CHEBI:83834"/>
        <dbReference type="EC" id="5.2.1.8"/>
    </reaction>
</comment>